<accession>A0A2H3SJU1</accession>
<dbReference type="AlphaFoldDB" id="A0A2H3SJU1"/>
<feature type="coiled-coil region" evidence="1">
    <location>
        <begin position="160"/>
        <end position="194"/>
    </location>
</feature>
<reference evidence="4" key="1">
    <citation type="submission" date="2016-09" db="EMBL/GenBank/DDBJ databases">
        <authorList>
            <person name="Guldener U."/>
        </authorList>
    </citation>
    <scope>NUCLEOTIDE SEQUENCE [LARGE SCALE GENOMIC DNA]</scope>
    <source>
        <strain evidence="4">V64-1</strain>
    </source>
</reference>
<gene>
    <name evidence="3" type="ORF">FRV6_00954</name>
</gene>
<sequence length="260" mass="29699">MHHEGLTLATGWLKSHHETIGCIKRQSPPSLHLTNPDSLLIRQAKFALSCASASRDDQDEGSSQGLQSTRKKNIKTKGQTDTKTEVQARQIIHEDLKTFQDAEEQRNAFEKQLEEKEAQRKDIMRDLSLIQSQRESQYNLLKLDSWAESPSLRCGTVEDLQKLDVEQEQHAAELHRLRIEISTIEAKIVSVKKKVKDIVSGTWSKMRTHLGKHGDWPWGVLERLKKDRANDDMELVVRLINMACLEKYRSLELVAGAEGK</sequence>
<keyword evidence="1" id="KW-0175">Coiled coil</keyword>
<protein>
    <submittedName>
        <fullName evidence="3">Uncharacterized protein</fullName>
    </submittedName>
</protein>
<evidence type="ECO:0000313" key="3">
    <source>
        <dbReference type="EMBL" id="SCO76742.1"/>
    </source>
</evidence>
<dbReference type="OrthoDB" id="5049497at2759"/>
<name>A0A2H3SJU1_FUSOX</name>
<evidence type="ECO:0000256" key="2">
    <source>
        <dbReference type="SAM" id="MobiDB-lite"/>
    </source>
</evidence>
<organism evidence="3 4">
    <name type="scientific">Fusarium oxysporum</name>
    <name type="common">Fusarium vascular wilt</name>
    <dbReference type="NCBI Taxonomy" id="5507"/>
    <lineage>
        <taxon>Eukaryota</taxon>
        <taxon>Fungi</taxon>
        <taxon>Dikarya</taxon>
        <taxon>Ascomycota</taxon>
        <taxon>Pezizomycotina</taxon>
        <taxon>Sordariomycetes</taxon>
        <taxon>Hypocreomycetidae</taxon>
        <taxon>Hypocreales</taxon>
        <taxon>Nectriaceae</taxon>
        <taxon>Fusarium</taxon>
        <taxon>Fusarium oxysporum species complex</taxon>
    </lineage>
</organism>
<dbReference type="Proteomes" id="UP000219369">
    <property type="component" value="Unassembled WGS sequence"/>
</dbReference>
<evidence type="ECO:0000313" key="4">
    <source>
        <dbReference type="Proteomes" id="UP000219369"/>
    </source>
</evidence>
<feature type="coiled-coil region" evidence="1">
    <location>
        <begin position="99"/>
        <end position="133"/>
    </location>
</feature>
<dbReference type="EMBL" id="FMJY01000001">
    <property type="protein sequence ID" value="SCO76742.1"/>
    <property type="molecule type" value="Genomic_DNA"/>
</dbReference>
<dbReference type="VEuPathDB" id="FungiDB:FOMG_17913"/>
<feature type="region of interest" description="Disordered" evidence="2">
    <location>
        <begin position="53"/>
        <end position="86"/>
    </location>
</feature>
<dbReference type="VEuPathDB" id="FungiDB:FOZG_13665"/>
<evidence type="ECO:0000256" key="1">
    <source>
        <dbReference type="SAM" id="Coils"/>
    </source>
</evidence>
<proteinExistence type="predicted"/>